<name>A0A0W8EAT9_9ZZZZ</name>
<organism evidence="2">
    <name type="scientific">hydrocarbon metagenome</name>
    <dbReference type="NCBI Taxonomy" id="938273"/>
    <lineage>
        <taxon>unclassified sequences</taxon>
        <taxon>metagenomes</taxon>
        <taxon>ecological metagenomes</taxon>
    </lineage>
</organism>
<dbReference type="AlphaFoldDB" id="A0A0W8EAT9"/>
<protein>
    <submittedName>
        <fullName evidence="2">Secreted peptidase</fullName>
    </submittedName>
</protein>
<reference evidence="2" key="1">
    <citation type="journal article" date="2015" name="Proc. Natl. Acad. Sci. U.S.A.">
        <title>Networks of energetic and metabolic interactions define dynamics in microbial communities.</title>
        <authorList>
            <person name="Embree M."/>
            <person name="Liu J.K."/>
            <person name="Al-Bassam M.M."/>
            <person name="Zengler K."/>
        </authorList>
    </citation>
    <scope>NUCLEOTIDE SEQUENCE</scope>
</reference>
<feature type="domain" description="M23ase beta-sheet core" evidence="1">
    <location>
        <begin position="111"/>
        <end position="205"/>
    </location>
</feature>
<evidence type="ECO:0000259" key="1">
    <source>
        <dbReference type="Pfam" id="PF01551"/>
    </source>
</evidence>
<dbReference type="SUPFAM" id="SSF51261">
    <property type="entry name" value="Duplicated hybrid motif"/>
    <property type="match status" value="1"/>
</dbReference>
<dbReference type="InterPro" id="IPR016047">
    <property type="entry name" value="M23ase_b-sheet_dom"/>
</dbReference>
<proteinExistence type="predicted"/>
<comment type="caution">
    <text evidence="2">The sequence shown here is derived from an EMBL/GenBank/DDBJ whole genome shotgun (WGS) entry which is preliminary data.</text>
</comment>
<evidence type="ECO:0000313" key="2">
    <source>
        <dbReference type="EMBL" id="KUG05764.1"/>
    </source>
</evidence>
<gene>
    <name evidence="2" type="ORF">ASZ90_016792</name>
</gene>
<dbReference type="PANTHER" id="PTHR21666:SF270">
    <property type="entry name" value="MUREIN HYDROLASE ACTIVATOR ENVC"/>
    <property type="match status" value="1"/>
</dbReference>
<dbReference type="CDD" id="cd12797">
    <property type="entry name" value="M23_peptidase"/>
    <property type="match status" value="1"/>
</dbReference>
<sequence>MVSPDAVPDRLVHRVTLNRTASGLPPVTVTGGEVLVRHDLRPVVIGSPMRGPGWVAIETTSPFTHHFLAQITMDNVTRVPQRYAQDWIYADPVTGQVASENVTLAKHYFGYGREILAVADGTVVDVLDGLPDIETIYSTPPATVATAAGNSVIMDIGDGKFACYAHMIPGSIRVQIGDVVQEGEVLGLLGNSGNSDLPHLHFQVVTDVPSFLGAEGYPHVYRSFDDIGSTNLTMAEEKASDPDYGITRLWEEFSSFVTFFPEPVPREMVLPDNYAIVRFP</sequence>
<dbReference type="InterPro" id="IPR050570">
    <property type="entry name" value="Cell_wall_metabolism_enzyme"/>
</dbReference>
<dbReference type="EMBL" id="LNQE01001767">
    <property type="protein sequence ID" value="KUG05764.1"/>
    <property type="molecule type" value="Genomic_DNA"/>
</dbReference>
<dbReference type="InterPro" id="IPR011055">
    <property type="entry name" value="Dup_hybrid_motif"/>
</dbReference>
<dbReference type="PANTHER" id="PTHR21666">
    <property type="entry name" value="PEPTIDASE-RELATED"/>
    <property type="match status" value="1"/>
</dbReference>
<dbReference type="Pfam" id="PF01551">
    <property type="entry name" value="Peptidase_M23"/>
    <property type="match status" value="1"/>
</dbReference>
<accession>A0A0W8EAT9</accession>
<dbReference type="GO" id="GO:0004222">
    <property type="term" value="F:metalloendopeptidase activity"/>
    <property type="evidence" value="ECO:0007669"/>
    <property type="project" value="TreeGrafter"/>
</dbReference>
<dbReference type="Gene3D" id="2.70.70.10">
    <property type="entry name" value="Glucose Permease (Domain IIA)"/>
    <property type="match status" value="1"/>
</dbReference>